<keyword evidence="6" id="KW-0732">Signal</keyword>
<reference evidence="7 8" key="1">
    <citation type="submission" date="2018-05" db="EMBL/GenBank/DDBJ databases">
        <title>A metagenomic window into the 2 km-deep terrestrial subsurface aquifer revealed taxonomically and functionally diverse microbial community comprising novel uncultured bacterial lineages.</title>
        <authorList>
            <person name="Kadnikov V.V."/>
            <person name="Mardanov A.V."/>
            <person name="Beletsky A.V."/>
            <person name="Banks D."/>
            <person name="Pimenov N.V."/>
            <person name="Frank Y.A."/>
            <person name="Karnachuk O.V."/>
            <person name="Ravin N.V."/>
        </authorList>
    </citation>
    <scope>NUCLEOTIDE SEQUENCE [LARGE SCALE GENOMIC DNA]</scope>
    <source>
        <strain evidence="7">BY5</strain>
    </source>
</reference>
<evidence type="ECO:0000256" key="2">
    <source>
        <dbReference type="ARBA" id="ARBA00022801"/>
    </source>
</evidence>
<dbReference type="Gene3D" id="3.20.20.80">
    <property type="entry name" value="Glycosidases"/>
    <property type="match status" value="1"/>
</dbReference>
<dbReference type="PANTHER" id="PTHR10353:SF209">
    <property type="entry name" value="GALACTOLIPID GALACTOSYLTRANSFERASE SFR2, CHLOROPLASTIC"/>
    <property type="match status" value="1"/>
</dbReference>
<dbReference type="Pfam" id="PF00232">
    <property type="entry name" value="Glyco_hydro_1"/>
    <property type="match status" value="2"/>
</dbReference>
<feature type="signal peptide" evidence="6">
    <location>
        <begin position="1"/>
        <end position="22"/>
    </location>
</feature>
<dbReference type="InterPro" id="IPR001360">
    <property type="entry name" value="Glyco_hydro_1"/>
</dbReference>
<comment type="caution">
    <text evidence="7">The sequence shown here is derived from an EMBL/GenBank/DDBJ whole genome shotgun (WGS) entry which is preliminary data.</text>
</comment>
<evidence type="ECO:0000256" key="4">
    <source>
        <dbReference type="RuleBase" id="RU003690"/>
    </source>
</evidence>
<evidence type="ECO:0000313" key="7">
    <source>
        <dbReference type="EMBL" id="RCK78069.1"/>
    </source>
</evidence>
<accession>A0A367ZK03</accession>
<keyword evidence="2 7" id="KW-0378">Hydrolase</keyword>
<dbReference type="AlphaFoldDB" id="A0A367ZK03"/>
<feature type="compositionally biased region" description="Pro residues" evidence="5">
    <location>
        <begin position="522"/>
        <end position="535"/>
    </location>
</feature>
<feature type="region of interest" description="Disordered" evidence="5">
    <location>
        <begin position="491"/>
        <end position="553"/>
    </location>
</feature>
<evidence type="ECO:0000256" key="1">
    <source>
        <dbReference type="ARBA" id="ARBA00010838"/>
    </source>
</evidence>
<dbReference type="EMBL" id="QOQW01000028">
    <property type="protein sequence ID" value="RCK78069.1"/>
    <property type="molecule type" value="Genomic_DNA"/>
</dbReference>
<dbReference type="GO" id="GO:0005975">
    <property type="term" value="P:carbohydrate metabolic process"/>
    <property type="evidence" value="ECO:0007669"/>
    <property type="project" value="InterPro"/>
</dbReference>
<dbReference type="PANTHER" id="PTHR10353">
    <property type="entry name" value="GLYCOSYL HYDROLASE"/>
    <property type="match status" value="1"/>
</dbReference>
<name>A0A367ZK03_9BACT</name>
<evidence type="ECO:0000256" key="3">
    <source>
        <dbReference type="ARBA" id="ARBA00023295"/>
    </source>
</evidence>
<feature type="chain" id="PRO_5016793630" evidence="6">
    <location>
        <begin position="23"/>
        <end position="553"/>
    </location>
</feature>
<keyword evidence="3" id="KW-0326">Glycosidase</keyword>
<organism evidence="7 8">
    <name type="scientific">Candidatus Ozemobacter sibiricus</name>
    <dbReference type="NCBI Taxonomy" id="2268124"/>
    <lineage>
        <taxon>Bacteria</taxon>
        <taxon>Candidatus Ozemobacteria</taxon>
        <taxon>Candidatus Ozemobacterales</taxon>
        <taxon>Candidatus Ozemobacteraceae</taxon>
        <taxon>Candidatus Ozemobacter</taxon>
    </lineage>
</organism>
<protein>
    <submittedName>
        <fullName evidence="7">Glycosyl hydrolase family 1</fullName>
    </submittedName>
</protein>
<evidence type="ECO:0000313" key="8">
    <source>
        <dbReference type="Proteomes" id="UP000252355"/>
    </source>
</evidence>
<dbReference type="SUPFAM" id="SSF51445">
    <property type="entry name" value="(Trans)glycosidases"/>
    <property type="match status" value="1"/>
</dbReference>
<gene>
    <name evidence="7" type="ORF">OZSIB_1845</name>
</gene>
<evidence type="ECO:0000256" key="6">
    <source>
        <dbReference type="SAM" id="SignalP"/>
    </source>
</evidence>
<comment type="similarity">
    <text evidence="1 4">Belongs to the glycosyl hydrolase 1 family.</text>
</comment>
<dbReference type="InterPro" id="IPR017853">
    <property type="entry name" value="GH"/>
</dbReference>
<evidence type="ECO:0000256" key="5">
    <source>
        <dbReference type="SAM" id="MobiDB-lite"/>
    </source>
</evidence>
<proteinExistence type="inferred from homology"/>
<dbReference type="Proteomes" id="UP000252355">
    <property type="component" value="Unassembled WGS sequence"/>
</dbReference>
<sequence>MFTRSSILVFLVCFLGSLPVWAGGPTGSGEAFPEGFRWGTFLSAHAVEGNHLNDWTLWESQPGKIADGSVSGAAVNHWELFPEDIAWMKKLGQNAALLSLEWSRLQPAKGGLDPAAVQNYRTRFATMRQHGIVPIVILWDRTLPQWVAAYGGLLMPGIITDFQDYATQCAQAFGDLVDHWVTLRDPNGFLVKAFKDGKFPPGLSDVKYLGLATVNLIGMHRAAWQALKTTDQTSPTGVPPAQVGVLVSMKWVRPHRPNHPMDVTVARTTDLVGAWSFLDPIMQGDLLENAPPPASGQAQKGKSLPAPGQSGTINGAPPASPKGVPETPPLPPATQAPPSYANRRADFIIVAYQGLAEVKFNVLQALSVEKIIPPGAQLDDEGQIIFPEGLTNVLLSLRKYPVPIFAMVGLADATGQKRAAFLIDHVRQARAALVQGCPLRGFFYDGLLAGFEYDRGFALKKGLLNVNTRIQERKPAPGAEIFRALATSNGASDAPMRMKRPKAPATAPAAPPTPAATDPGAELPPTPAPGAPPEGIPTDSTAADPDGVEPAPQ</sequence>
<feature type="region of interest" description="Disordered" evidence="5">
    <location>
        <begin position="286"/>
        <end position="337"/>
    </location>
</feature>
<feature type="compositionally biased region" description="Pro residues" evidence="5">
    <location>
        <begin position="326"/>
        <end position="335"/>
    </location>
</feature>
<dbReference type="GO" id="GO:0008422">
    <property type="term" value="F:beta-glucosidase activity"/>
    <property type="evidence" value="ECO:0007669"/>
    <property type="project" value="TreeGrafter"/>
</dbReference>